<evidence type="ECO:0000313" key="3">
    <source>
        <dbReference type="Proteomes" id="UP000242951"/>
    </source>
</evidence>
<dbReference type="Proteomes" id="UP000242951">
    <property type="component" value="Unassembled WGS sequence"/>
</dbReference>
<dbReference type="InterPro" id="IPR019533">
    <property type="entry name" value="Peptidase_S26"/>
</dbReference>
<proteinExistence type="predicted"/>
<feature type="domain" description="Peptidase S26" evidence="1">
    <location>
        <begin position="22"/>
        <end position="75"/>
    </location>
</feature>
<name>A0ABR5HPM9_9BURK</name>
<gene>
    <name evidence="2" type="ORF">BPMI_01934c</name>
</gene>
<dbReference type="Pfam" id="PF10502">
    <property type="entry name" value="Peptidase_S26"/>
    <property type="match status" value="1"/>
</dbReference>
<protein>
    <recommendedName>
        <fullName evidence="1">Peptidase S26 domain-containing protein</fullName>
    </recommendedName>
</protein>
<keyword evidence="3" id="KW-1185">Reference proteome</keyword>
<accession>A0ABR5HPM9</accession>
<reference evidence="2 3" key="1">
    <citation type="submission" date="2015-06" db="EMBL/GenBank/DDBJ databases">
        <title>Comparative genomics of Burkholderia leaf nodule symbionts.</title>
        <authorList>
            <person name="Carlier A."/>
            <person name="Eberl L."/>
            <person name="Pinto-Carbo M."/>
        </authorList>
    </citation>
    <scope>NUCLEOTIDE SEQUENCE [LARGE SCALE GENOMIC DNA]</scope>
    <source>
        <strain evidence="2 3">UZHbot3</strain>
    </source>
</reference>
<dbReference type="Gene3D" id="2.10.109.10">
    <property type="entry name" value="Umud Fragment, subunit A"/>
    <property type="match status" value="1"/>
</dbReference>
<dbReference type="EMBL" id="LELG01000001">
    <property type="protein sequence ID" value="KMQ81310.1"/>
    <property type="molecule type" value="Genomic_DNA"/>
</dbReference>
<evidence type="ECO:0000313" key="2">
    <source>
        <dbReference type="EMBL" id="KMQ81310.1"/>
    </source>
</evidence>
<dbReference type="InterPro" id="IPR036286">
    <property type="entry name" value="LexA/Signal_pep-like_sf"/>
</dbReference>
<evidence type="ECO:0000259" key="1">
    <source>
        <dbReference type="Pfam" id="PF10502"/>
    </source>
</evidence>
<sequence length="114" mass="12207">MVRHSVNLTHSLPGSLYVTHIGEPVTRGELVAFRWHGGATYPCGMTFTKQVAGIGGDIVSIRGGIYFVNETAIGRTKPTTLAVVALTPAAPGVIPEGTILLRRPIRTAWTRATR</sequence>
<comment type="caution">
    <text evidence="2">The sequence shown here is derived from an EMBL/GenBank/DDBJ whole genome shotgun (WGS) entry which is preliminary data.</text>
</comment>
<dbReference type="SUPFAM" id="SSF51306">
    <property type="entry name" value="LexA/Signal peptidase"/>
    <property type="match status" value="1"/>
</dbReference>
<organism evidence="2 3">
    <name type="scientific">Candidatus Burkholderia pumila</name>
    <dbReference type="NCBI Taxonomy" id="1090375"/>
    <lineage>
        <taxon>Bacteria</taxon>
        <taxon>Pseudomonadati</taxon>
        <taxon>Pseudomonadota</taxon>
        <taxon>Betaproteobacteria</taxon>
        <taxon>Burkholderiales</taxon>
        <taxon>Burkholderiaceae</taxon>
        <taxon>Burkholderia</taxon>
    </lineage>
</organism>